<reference evidence="3" key="1">
    <citation type="journal article" date="2022" name="Int. J. Mol. Sci.">
        <title>Draft Genome of Tanacetum Coccineum: Genomic Comparison of Closely Related Tanacetum-Family Plants.</title>
        <authorList>
            <person name="Yamashiro T."/>
            <person name="Shiraishi A."/>
            <person name="Nakayama K."/>
            <person name="Satake H."/>
        </authorList>
    </citation>
    <scope>NUCLEOTIDE SEQUENCE</scope>
</reference>
<gene>
    <name evidence="3" type="ORF">Tco_0840671</name>
</gene>
<dbReference type="InterPro" id="IPR026057">
    <property type="entry name" value="TBL_C"/>
</dbReference>
<feature type="domain" description="Trichome birefringence-like C-terminal" evidence="2">
    <location>
        <begin position="18"/>
        <end position="80"/>
    </location>
</feature>
<dbReference type="Proteomes" id="UP001151760">
    <property type="component" value="Unassembled WGS sequence"/>
</dbReference>
<keyword evidence="4" id="KW-1185">Reference proteome</keyword>
<name>A0ABQ5AYL5_9ASTR</name>
<evidence type="ECO:0000259" key="2">
    <source>
        <dbReference type="Pfam" id="PF13839"/>
    </source>
</evidence>
<comment type="similarity">
    <text evidence="1">Belongs to the PC-esterase family. TBL subfamily.</text>
</comment>
<evidence type="ECO:0000313" key="4">
    <source>
        <dbReference type="Proteomes" id="UP001151760"/>
    </source>
</evidence>
<protein>
    <submittedName>
        <fullName evidence="3">Trichome birefringence-like protein 12</fullName>
    </submittedName>
</protein>
<reference evidence="3" key="2">
    <citation type="submission" date="2022-01" db="EMBL/GenBank/DDBJ databases">
        <authorList>
            <person name="Yamashiro T."/>
            <person name="Shiraishi A."/>
            <person name="Satake H."/>
            <person name="Nakayama K."/>
        </authorList>
    </citation>
    <scope>NUCLEOTIDE SEQUENCE</scope>
</reference>
<dbReference type="EMBL" id="BQNB010012649">
    <property type="protein sequence ID" value="GJT06209.1"/>
    <property type="molecule type" value="Genomic_DNA"/>
</dbReference>
<comment type="caution">
    <text evidence="3">The sequence shown here is derived from an EMBL/GenBank/DDBJ whole genome shotgun (WGS) entry which is preliminary data.</text>
</comment>
<evidence type="ECO:0000313" key="3">
    <source>
        <dbReference type="EMBL" id="GJT06209.1"/>
    </source>
</evidence>
<sequence length="250" mass="28676">MYILIREQLDLWFDPSNNGVNKEARLINQLIVNTLQGTDIELLDLTHLSEFKADAHPAMWLGKKDDVSVWGQDCMHWCLPVPRTLGSTFCGNYSFINLAVKVTIVTDHCQRKVWSLITVVEKQARCKKHNWVHKDGSPRRILALKRNRYPIYAPQVCARELIVLFYMIRDYDAPMGIRGDGSSSDEWGDYGVVGDDYEGPLVFDDDQYEEESVPVYDTDIEDVIEEEEGFVGKRGLDGGIRESRRRRSCG</sequence>
<dbReference type="Pfam" id="PF13839">
    <property type="entry name" value="PC-Esterase"/>
    <property type="match status" value="1"/>
</dbReference>
<accession>A0ABQ5AYL5</accession>
<organism evidence="3 4">
    <name type="scientific">Tanacetum coccineum</name>
    <dbReference type="NCBI Taxonomy" id="301880"/>
    <lineage>
        <taxon>Eukaryota</taxon>
        <taxon>Viridiplantae</taxon>
        <taxon>Streptophyta</taxon>
        <taxon>Embryophyta</taxon>
        <taxon>Tracheophyta</taxon>
        <taxon>Spermatophyta</taxon>
        <taxon>Magnoliopsida</taxon>
        <taxon>eudicotyledons</taxon>
        <taxon>Gunneridae</taxon>
        <taxon>Pentapetalae</taxon>
        <taxon>asterids</taxon>
        <taxon>campanulids</taxon>
        <taxon>Asterales</taxon>
        <taxon>Asteraceae</taxon>
        <taxon>Asteroideae</taxon>
        <taxon>Anthemideae</taxon>
        <taxon>Anthemidinae</taxon>
        <taxon>Tanacetum</taxon>
    </lineage>
</organism>
<evidence type="ECO:0000256" key="1">
    <source>
        <dbReference type="ARBA" id="ARBA00007727"/>
    </source>
</evidence>
<proteinExistence type="inferred from homology"/>